<dbReference type="PIRSF" id="PIRSF006060">
    <property type="entry name" value="AA_transporter"/>
    <property type="match status" value="1"/>
</dbReference>
<protein>
    <recommendedName>
        <fullName evidence="7">Amino acid permease/ SLC12A domain-containing protein</fullName>
    </recommendedName>
</protein>
<feature type="transmembrane region" description="Helical" evidence="5">
    <location>
        <begin position="349"/>
        <end position="371"/>
    </location>
</feature>
<organism evidence="6">
    <name type="scientific">marine metagenome</name>
    <dbReference type="NCBI Taxonomy" id="408172"/>
    <lineage>
        <taxon>unclassified sequences</taxon>
        <taxon>metagenomes</taxon>
        <taxon>ecological metagenomes</taxon>
    </lineage>
</organism>
<keyword evidence="3 5" id="KW-1133">Transmembrane helix</keyword>
<name>A0A381Q501_9ZZZZ</name>
<feature type="transmembrane region" description="Helical" evidence="5">
    <location>
        <begin position="325"/>
        <end position="343"/>
    </location>
</feature>
<dbReference type="PANTHER" id="PTHR11785:SF512">
    <property type="entry name" value="SOBREMESA, ISOFORM B"/>
    <property type="match status" value="1"/>
</dbReference>
<feature type="transmembrane region" description="Helical" evidence="5">
    <location>
        <begin position="47"/>
        <end position="67"/>
    </location>
</feature>
<evidence type="ECO:0000256" key="2">
    <source>
        <dbReference type="ARBA" id="ARBA00022692"/>
    </source>
</evidence>
<feature type="transmembrane region" description="Helical" evidence="5">
    <location>
        <begin position="383"/>
        <end position="405"/>
    </location>
</feature>
<evidence type="ECO:0000313" key="6">
    <source>
        <dbReference type="EMBL" id="SUZ72703.1"/>
    </source>
</evidence>
<dbReference type="PANTHER" id="PTHR11785">
    <property type="entry name" value="AMINO ACID TRANSPORTER"/>
    <property type="match status" value="1"/>
</dbReference>
<comment type="subcellular location">
    <subcellularLocation>
        <location evidence="1">Membrane</location>
        <topology evidence="1">Multi-pass membrane protein</topology>
    </subcellularLocation>
</comment>
<feature type="transmembrane region" description="Helical" evidence="5">
    <location>
        <begin position="280"/>
        <end position="299"/>
    </location>
</feature>
<reference evidence="6" key="1">
    <citation type="submission" date="2018-05" db="EMBL/GenBank/DDBJ databases">
        <authorList>
            <person name="Lanie J.A."/>
            <person name="Ng W.-L."/>
            <person name="Kazmierczak K.M."/>
            <person name="Andrzejewski T.M."/>
            <person name="Davidsen T.M."/>
            <person name="Wayne K.J."/>
            <person name="Tettelin H."/>
            <person name="Glass J.I."/>
            <person name="Rusch D."/>
            <person name="Podicherti R."/>
            <person name="Tsui H.-C.T."/>
            <person name="Winkler M.E."/>
        </authorList>
    </citation>
    <scope>NUCLEOTIDE SEQUENCE</scope>
</reference>
<evidence type="ECO:0000256" key="5">
    <source>
        <dbReference type="SAM" id="Phobius"/>
    </source>
</evidence>
<feature type="transmembrane region" description="Helical" evidence="5">
    <location>
        <begin position="411"/>
        <end position="429"/>
    </location>
</feature>
<gene>
    <name evidence="6" type="ORF">METZ01_LOCUS25557</name>
</gene>
<dbReference type="Gene3D" id="1.20.1740.10">
    <property type="entry name" value="Amino acid/polyamine transporter I"/>
    <property type="match status" value="1"/>
</dbReference>
<dbReference type="InterPro" id="IPR050598">
    <property type="entry name" value="AminoAcid_Transporter"/>
</dbReference>
<feature type="transmembrane region" description="Helical" evidence="5">
    <location>
        <begin position="229"/>
        <end position="249"/>
    </location>
</feature>
<feature type="transmembrane region" description="Helical" evidence="5">
    <location>
        <begin position="88"/>
        <end position="117"/>
    </location>
</feature>
<dbReference type="GO" id="GO:0015179">
    <property type="term" value="F:L-amino acid transmembrane transporter activity"/>
    <property type="evidence" value="ECO:0007669"/>
    <property type="project" value="TreeGrafter"/>
</dbReference>
<evidence type="ECO:0008006" key="7">
    <source>
        <dbReference type="Google" id="ProtNLM"/>
    </source>
</evidence>
<dbReference type="EMBL" id="UINC01001155">
    <property type="protein sequence ID" value="SUZ72703.1"/>
    <property type="molecule type" value="Genomic_DNA"/>
</dbReference>
<accession>A0A381Q501</accession>
<evidence type="ECO:0000256" key="4">
    <source>
        <dbReference type="ARBA" id="ARBA00023136"/>
    </source>
</evidence>
<dbReference type="AlphaFoldDB" id="A0A381Q501"/>
<keyword evidence="2 5" id="KW-0812">Transmembrane</keyword>
<feature type="transmembrane region" description="Helical" evidence="5">
    <location>
        <begin position="188"/>
        <end position="208"/>
    </location>
</feature>
<dbReference type="GO" id="GO:0016020">
    <property type="term" value="C:membrane"/>
    <property type="evidence" value="ECO:0007669"/>
    <property type="project" value="UniProtKB-SubCell"/>
</dbReference>
<keyword evidence="4 5" id="KW-0472">Membrane</keyword>
<proteinExistence type="predicted"/>
<sequence>MISNYATGRYLPVSTAISFVIASMIGTGVFTSLGYQLVDIQSIFPLLMLWVVGGVVALCGALTYGELGAALPRSGGEYHLLSRIVHPAIGFAGGFISATVGFTAPAVLAAMALGSYFTAVFTDFDPNRIALVAILLFHALHMFSIRWGTVFQDASTAIKIILILIFIIFGFMIDTPQNISVLPVTGDGQLLFSSGFAVSLVWVSYAYTGWNSAIYISGEIINPKQNIPWSMLLGTVFVMTLYILLNYIFLFTTPIDGMAGQVEIGYISGMRIFGETGAKIIGMGIVILLLSTVSSYVFIGPRIMQVMGEDHNFIHFLSKKNRHDIPLNAFWLQLGISLLFIFSSSFEQVLMYAGISLILTTVLTVVSLFVLRFREPDLERPYLVWGYPLTPLIFLVVNAWILFYTFRERPLESLVGVGIILFSISIYYISRLNQRSSQ</sequence>
<feature type="transmembrane region" description="Helical" evidence="5">
    <location>
        <begin position="129"/>
        <end position="149"/>
    </location>
</feature>
<feature type="transmembrane region" description="Helical" evidence="5">
    <location>
        <begin position="12"/>
        <end position="35"/>
    </location>
</feature>
<dbReference type="Pfam" id="PF13520">
    <property type="entry name" value="AA_permease_2"/>
    <property type="match status" value="1"/>
</dbReference>
<feature type="transmembrane region" description="Helical" evidence="5">
    <location>
        <begin position="156"/>
        <end position="173"/>
    </location>
</feature>
<evidence type="ECO:0000256" key="3">
    <source>
        <dbReference type="ARBA" id="ARBA00022989"/>
    </source>
</evidence>
<dbReference type="InterPro" id="IPR002293">
    <property type="entry name" value="AA/rel_permease1"/>
</dbReference>
<evidence type="ECO:0000256" key="1">
    <source>
        <dbReference type="ARBA" id="ARBA00004141"/>
    </source>
</evidence>